<evidence type="ECO:0000313" key="2">
    <source>
        <dbReference type="EMBL" id="KAE9313936.1"/>
    </source>
</evidence>
<accession>A0A6A4DZX5</accession>
<dbReference type="PROSITE" id="PS50878">
    <property type="entry name" value="RT_POL"/>
    <property type="match status" value="1"/>
</dbReference>
<dbReference type="Pfam" id="PF00078">
    <property type="entry name" value="RVT_1"/>
    <property type="match status" value="1"/>
</dbReference>
<sequence length="1176" mass="128353">MGIGVRHKTLLAAKRGKISRRKTTLIYLQHPVIKGPSGPLRPVKQSSASQAVPRLPRKTTLALSAQCRQTTLNDAFEVVTSGDRQRALRKDFDKQRRVQAKRRKQAERDAAAAMQNGRERLYKHDQTFGLHTQNVRGFGATHAAHQAWVSSLGEDTQHGRRDVVFLQETHVEDAQIGKAIRDHASRWGFRTGEGCPQLSFWGAADGRCGGTGILINPYGSITDPMPLWEESWSSRLVAITVSLAGQRFVMVNVYAPVDRDQRERFYEDLLLLQIPSGFPVLMGGDFNCTLRPSLDRTYSSRTGKHDSPALRNLVQRWALSDCLQAAMPDPTDSGRVDNLNDLAKPITEDEVAAAIKACKPGKACGPDRLCNDWYRDFAEALTPLLTRLFNQWYDNGVFPASFLEADIFCLKKGGDQSNPLNYRPLALLNSDYKLFTRVLATRTSPTLASIIHPNQAGFVPGRQLHDTVDLYSAAKVTAESDPSQQDALAMLLDFAKAYDSLARLFLMMVLAWLGYPAKFIKTLDFLHSGTTIRFLVNGLKSRPVAVTCGIRQGCPLAPLLFISALEPFYRLIELAAGISGVCLVTACTSVILKVAGYADDTAVYLGSPAEVPSLLDISARFGAASGLWVNARKTVIIALCSSVPTAEIVLPSPLAVHGKTEYCRYLGAQIGGQEIVSFTWLKAAGQLTFRLRLASLKTLTQDQRSTLAAAIIIPKLLHIARHAWPTLYWVGELQRRIRNFVWHGQFVPSGTNGSHWINTDIAALPRASGGLAVPDLKAELLAFAATEVTRWALTSNTTMRAVGDILFAGEAGQCTRPIYLTLGHRERGVSGLHFPDSIWSAGKIMLQVAGADILDMPPSGMAASMHALAVSTLPCSTAEWNEGGCVIDTSCLKGHATAALRDWCRTTRGVVCLEWLPYLSLSTLQLYDSNGGQVDVRTALPLLAAPDTIIGDVLNWSHINSDHLAFQALCGGLPVSKISSSRAAQLSRLIALLICNFPSIVYATACHLELRMLSPQQDHPHILTPPSLASPTHALLTTVGSSSSYPLLAFSSPGLLAEAHRATGSTARITGIHPHPTIARLGCLWVGHRRWKRDRKHYKAVAAAVSREKGKVNLQQRALGGVPHVLIPADWGHFQRKFHSSGSLKTLCVPRLRSSGILGPIRYPLPAGIRADSGYI</sequence>
<evidence type="ECO:0000259" key="1">
    <source>
        <dbReference type="PROSITE" id="PS50878"/>
    </source>
</evidence>
<dbReference type="Pfam" id="PF03372">
    <property type="entry name" value="Exo_endo_phos"/>
    <property type="match status" value="1"/>
</dbReference>
<proteinExistence type="predicted"/>
<dbReference type="CDD" id="cd01650">
    <property type="entry name" value="RT_nLTR_like"/>
    <property type="match status" value="1"/>
</dbReference>
<dbReference type="AlphaFoldDB" id="A0A6A4DZX5"/>
<dbReference type="SUPFAM" id="SSF56672">
    <property type="entry name" value="DNA/RNA polymerases"/>
    <property type="match status" value="1"/>
</dbReference>
<dbReference type="PANTHER" id="PTHR19446">
    <property type="entry name" value="REVERSE TRANSCRIPTASES"/>
    <property type="match status" value="1"/>
</dbReference>
<comment type="caution">
    <text evidence="2">The sequence shown here is derived from an EMBL/GenBank/DDBJ whole genome shotgun (WGS) entry which is preliminary data.</text>
</comment>
<evidence type="ECO:0000313" key="3">
    <source>
        <dbReference type="Proteomes" id="UP000434957"/>
    </source>
</evidence>
<protein>
    <recommendedName>
        <fullName evidence="1">Reverse transcriptase domain-containing protein</fullName>
    </recommendedName>
</protein>
<gene>
    <name evidence="2" type="ORF">PR003_g19373</name>
</gene>
<dbReference type="InterPro" id="IPR043502">
    <property type="entry name" value="DNA/RNA_pol_sf"/>
</dbReference>
<name>A0A6A4DZX5_9STRA</name>
<reference evidence="2 3" key="1">
    <citation type="submission" date="2018-08" db="EMBL/GenBank/DDBJ databases">
        <title>Genomic investigation of the strawberry pathogen Phytophthora fragariae indicates pathogenicity is determined by transcriptional variation in three key races.</title>
        <authorList>
            <person name="Adams T.M."/>
            <person name="Armitage A.D."/>
            <person name="Sobczyk M.K."/>
            <person name="Bates H.J."/>
            <person name="Dunwell J.M."/>
            <person name="Nellist C.F."/>
            <person name="Harrison R.J."/>
        </authorList>
    </citation>
    <scope>NUCLEOTIDE SEQUENCE [LARGE SCALE GENOMIC DNA]</scope>
    <source>
        <strain evidence="2 3">SCRP333</strain>
    </source>
</reference>
<dbReference type="GO" id="GO:0003824">
    <property type="term" value="F:catalytic activity"/>
    <property type="evidence" value="ECO:0007669"/>
    <property type="project" value="InterPro"/>
</dbReference>
<dbReference type="InterPro" id="IPR000477">
    <property type="entry name" value="RT_dom"/>
</dbReference>
<dbReference type="SUPFAM" id="SSF56219">
    <property type="entry name" value="DNase I-like"/>
    <property type="match status" value="1"/>
</dbReference>
<organism evidence="2 3">
    <name type="scientific">Phytophthora rubi</name>
    <dbReference type="NCBI Taxonomy" id="129364"/>
    <lineage>
        <taxon>Eukaryota</taxon>
        <taxon>Sar</taxon>
        <taxon>Stramenopiles</taxon>
        <taxon>Oomycota</taxon>
        <taxon>Peronosporomycetes</taxon>
        <taxon>Peronosporales</taxon>
        <taxon>Peronosporaceae</taxon>
        <taxon>Phytophthora</taxon>
    </lineage>
</organism>
<dbReference type="Proteomes" id="UP000434957">
    <property type="component" value="Unassembled WGS sequence"/>
</dbReference>
<keyword evidence="3" id="KW-1185">Reference proteome</keyword>
<dbReference type="EMBL" id="QXFT01001627">
    <property type="protein sequence ID" value="KAE9313936.1"/>
    <property type="molecule type" value="Genomic_DNA"/>
</dbReference>
<dbReference type="InterPro" id="IPR036691">
    <property type="entry name" value="Endo/exonu/phosph_ase_sf"/>
</dbReference>
<feature type="domain" description="Reverse transcriptase" evidence="1">
    <location>
        <begin position="391"/>
        <end position="670"/>
    </location>
</feature>
<dbReference type="InterPro" id="IPR005135">
    <property type="entry name" value="Endo/exonuclease/phosphatase"/>
</dbReference>
<dbReference type="Gene3D" id="3.60.10.10">
    <property type="entry name" value="Endonuclease/exonuclease/phosphatase"/>
    <property type="match status" value="1"/>
</dbReference>